<dbReference type="CDD" id="cd05483">
    <property type="entry name" value="retropepsin_like_bacteria"/>
    <property type="match status" value="1"/>
</dbReference>
<keyword evidence="1" id="KW-0812">Transmembrane</keyword>
<organism evidence="2 3">
    <name type="scientific">Paracoccus aminovorans</name>
    <dbReference type="NCBI Taxonomy" id="34004"/>
    <lineage>
        <taxon>Bacteria</taxon>
        <taxon>Pseudomonadati</taxon>
        <taxon>Pseudomonadota</taxon>
        <taxon>Alphaproteobacteria</taxon>
        <taxon>Rhodobacterales</taxon>
        <taxon>Paracoccaceae</taxon>
        <taxon>Paracoccus</taxon>
    </lineage>
</organism>
<dbReference type="Gene3D" id="2.40.70.10">
    <property type="entry name" value="Acid Proteases"/>
    <property type="match status" value="1"/>
</dbReference>
<dbReference type="NCBIfam" id="TIGR02281">
    <property type="entry name" value="clan_AA_DTGA"/>
    <property type="match status" value="1"/>
</dbReference>
<dbReference type="SUPFAM" id="SSF50630">
    <property type="entry name" value="Acid proteases"/>
    <property type="match status" value="1"/>
</dbReference>
<keyword evidence="2" id="KW-0378">Hydrolase</keyword>
<dbReference type="RefSeq" id="WP_074968753.1">
    <property type="nucleotide sequence ID" value="NZ_CBCRYP010000023.1"/>
</dbReference>
<evidence type="ECO:0000313" key="3">
    <source>
        <dbReference type="Proteomes" id="UP000183635"/>
    </source>
</evidence>
<dbReference type="InterPro" id="IPR034122">
    <property type="entry name" value="Retropepsin-like_bacterial"/>
</dbReference>
<feature type="transmembrane region" description="Helical" evidence="1">
    <location>
        <begin position="6"/>
        <end position="25"/>
    </location>
</feature>
<dbReference type="InterPro" id="IPR021109">
    <property type="entry name" value="Peptidase_aspartic_dom_sf"/>
</dbReference>
<evidence type="ECO:0000313" key="2">
    <source>
        <dbReference type="EMBL" id="SFH63714.1"/>
    </source>
</evidence>
<dbReference type="GO" id="GO:0004190">
    <property type="term" value="F:aspartic-type endopeptidase activity"/>
    <property type="evidence" value="ECO:0007669"/>
    <property type="project" value="InterPro"/>
</dbReference>
<accession>A0A1I3BN02</accession>
<dbReference type="Pfam" id="PF13975">
    <property type="entry name" value="gag-asp_proteas"/>
    <property type="match status" value="1"/>
</dbReference>
<name>A0A1I3BN02_9RHOB</name>
<dbReference type="PROSITE" id="PS00141">
    <property type="entry name" value="ASP_PROTEASE"/>
    <property type="match status" value="1"/>
</dbReference>
<gene>
    <name evidence="2" type="ORF">SAMN04488021_12335</name>
</gene>
<dbReference type="Proteomes" id="UP000183635">
    <property type="component" value="Unassembled WGS sequence"/>
</dbReference>
<dbReference type="STRING" id="34004.SAMN04488021_12335"/>
<dbReference type="InterPro" id="IPR011969">
    <property type="entry name" value="Clan_AA_Asp_peptidase_C"/>
</dbReference>
<keyword evidence="2" id="KW-0645">Protease</keyword>
<keyword evidence="1" id="KW-0472">Membrane</keyword>
<keyword evidence="1" id="KW-1133">Transmembrane helix</keyword>
<dbReference type="InterPro" id="IPR001969">
    <property type="entry name" value="Aspartic_peptidase_AS"/>
</dbReference>
<dbReference type="EMBL" id="FOPU01000023">
    <property type="protein sequence ID" value="SFH63714.1"/>
    <property type="molecule type" value="Genomic_DNA"/>
</dbReference>
<dbReference type="GO" id="GO:0006508">
    <property type="term" value="P:proteolysis"/>
    <property type="evidence" value="ECO:0007669"/>
    <property type="project" value="UniProtKB-KW"/>
</dbReference>
<keyword evidence="3" id="KW-1185">Reference proteome</keyword>
<reference evidence="2 3" key="1">
    <citation type="submission" date="2016-10" db="EMBL/GenBank/DDBJ databases">
        <authorList>
            <person name="de Groot N.N."/>
        </authorList>
    </citation>
    <scope>NUCLEOTIDE SEQUENCE [LARGE SCALE GENOMIC DNA]</scope>
    <source>
        <strain evidence="2 3">DSM 8537</strain>
    </source>
</reference>
<proteinExistence type="predicted"/>
<sequence>MTEEFGRAAYLVLLLIAVGGFLLVELRARPGKTLRQAAAWGLIFLGAIALAGLWGDIRNAIAPQARMIEGGRIEVPLGNDGHFHLTAQVNDTPVRFVIDTGASSIALGPRDARRVGIDPEALAYVGQARTANGIIETAPVTLDSVGFGEIHDSRVPAMVLKSDLDQSLMGMSYLSRFARVSIEGNRLILER</sequence>
<protein>
    <submittedName>
        <fullName evidence="2">Aspartyl protease family protein</fullName>
    </submittedName>
</protein>
<feature type="transmembrane region" description="Helical" evidence="1">
    <location>
        <begin position="37"/>
        <end position="55"/>
    </location>
</feature>
<dbReference type="OrthoDB" id="7595324at2"/>
<evidence type="ECO:0000256" key="1">
    <source>
        <dbReference type="SAM" id="Phobius"/>
    </source>
</evidence>
<dbReference type="AlphaFoldDB" id="A0A1I3BN02"/>